<dbReference type="InterPro" id="IPR011009">
    <property type="entry name" value="Kinase-like_dom_sf"/>
</dbReference>
<reference evidence="4 5" key="1">
    <citation type="submission" date="2023-10" db="EMBL/GenBank/DDBJ databases">
        <authorList>
            <person name="Maclean D."/>
            <person name="Macfadyen A."/>
        </authorList>
    </citation>
    <scope>NUCLEOTIDE SEQUENCE [LARGE SCALE GENOMIC DNA]</scope>
</reference>
<proteinExistence type="predicted"/>
<feature type="region of interest" description="Disordered" evidence="2">
    <location>
        <begin position="300"/>
        <end position="328"/>
    </location>
</feature>
<dbReference type="Pfam" id="PF00069">
    <property type="entry name" value="Pkinase"/>
    <property type="match status" value="1"/>
</dbReference>
<dbReference type="PROSITE" id="PS50011">
    <property type="entry name" value="PROTEIN_KINASE_DOM"/>
    <property type="match status" value="1"/>
</dbReference>
<feature type="compositionally biased region" description="Acidic residues" evidence="2">
    <location>
        <begin position="18"/>
        <end position="28"/>
    </location>
</feature>
<gene>
    <name evidence="4" type="ORF">CVIRNUC_000171</name>
</gene>
<evidence type="ECO:0000256" key="2">
    <source>
        <dbReference type="SAM" id="MobiDB-lite"/>
    </source>
</evidence>
<dbReference type="GO" id="GO:0005524">
    <property type="term" value="F:ATP binding"/>
    <property type="evidence" value="ECO:0007669"/>
    <property type="project" value="InterPro"/>
</dbReference>
<dbReference type="InterPro" id="IPR050588">
    <property type="entry name" value="WNK_Ser-Thr_kinase"/>
</dbReference>
<dbReference type="EMBL" id="CAUYUE010000001">
    <property type="protein sequence ID" value="CAK0732726.1"/>
    <property type="molecule type" value="Genomic_DNA"/>
</dbReference>
<dbReference type="AlphaFoldDB" id="A0AAV1HPT3"/>
<feature type="region of interest" description="Disordered" evidence="2">
    <location>
        <begin position="364"/>
        <end position="393"/>
    </location>
</feature>
<sequence length="433" mass="49508">MGEGHGERDKSAAMPENSNDDDDDDMALEMDPSHRFSRYHQKVGSGRFKRVYRGFDEKNGIDVAWSKIERHVNNMELDDETMERITAEMSKGLQLEHPNIIKCFRCWHDTQHDCINLITEFFTSGNLREYRQKHRHLELKAVRKWARQILSGLDYLHLKDPPVIHGDLRCDKIYINGHSGEIKIGDLGLASLLPKRFPEDVLPEGTNPQNQYTRSVDIFAFGLCVLELATKQKLDSHNAAIWPELLDTVQDDETRTFIHRCLGPPAQDRPTAMQLLEDPFCSKRIPAPEQHRRPIAAQLAEKEAEDRASRSLAAHDSGSSEGDGEVQRCQVGTVRGEDYDFQFSGRVREGKLQCRLNLEYVGDDSQQETELTEPEKQRSRRTIDFAYDPDEDTPERVADEITSLFELSSTDRDICAAALKEWLAKELPDNDSS</sequence>
<protein>
    <recommendedName>
        <fullName evidence="1">non-specific serine/threonine protein kinase</fullName>
        <ecNumber evidence="1">2.7.11.1</ecNumber>
    </recommendedName>
</protein>
<evidence type="ECO:0000313" key="5">
    <source>
        <dbReference type="Proteomes" id="UP001314263"/>
    </source>
</evidence>
<feature type="region of interest" description="Disordered" evidence="2">
    <location>
        <begin position="1"/>
        <end position="29"/>
    </location>
</feature>
<comment type="caution">
    <text evidence="4">The sequence shown here is derived from an EMBL/GenBank/DDBJ whole genome shotgun (WGS) entry which is preliminary data.</text>
</comment>
<evidence type="ECO:0000256" key="1">
    <source>
        <dbReference type="ARBA" id="ARBA00012513"/>
    </source>
</evidence>
<dbReference type="Gene3D" id="1.10.510.10">
    <property type="entry name" value="Transferase(Phosphotransferase) domain 1"/>
    <property type="match status" value="1"/>
</dbReference>
<dbReference type="InterPro" id="IPR000719">
    <property type="entry name" value="Prot_kinase_dom"/>
</dbReference>
<dbReference type="PANTHER" id="PTHR13902">
    <property type="entry name" value="SERINE/THREONINE-PROTEIN KINASE WNK WITH NO LYSINE -RELATED"/>
    <property type="match status" value="1"/>
</dbReference>
<name>A0AAV1HPT3_9CHLO</name>
<dbReference type="Proteomes" id="UP001314263">
    <property type="component" value="Unassembled WGS sequence"/>
</dbReference>
<evidence type="ECO:0000259" key="3">
    <source>
        <dbReference type="PROSITE" id="PS50011"/>
    </source>
</evidence>
<dbReference type="SUPFAM" id="SSF56112">
    <property type="entry name" value="Protein kinase-like (PK-like)"/>
    <property type="match status" value="1"/>
</dbReference>
<dbReference type="GO" id="GO:0004674">
    <property type="term" value="F:protein serine/threonine kinase activity"/>
    <property type="evidence" value="ECO:0007669"/>
    <property type="project" value="UniProtKB-EC"/>
</dbReference>
<feature type="compositionally biased region" description="Basic and acidic residues" evidence="2">
    <location>
        <begin position="373"/>
        <end position="383"/>
    </location>
</feature>
<dbReference type="Gene3D" id="3.30.200.20">
    <property type="entry name" value="Phosphorylase Kinase, domain 1"/>
    <property type="match status" value="1"/>
</dbReference>
<feature type="compositionally biased region" description="Basic and acidic residues" evidence="2">
    <location>
        <begin position="1"/>
        <end position="11"/>
    </location>
</feature>
<dbReference type="EC" id="2.7.11.1" evidence="1"/>
<feature type="compositionally biased region" description="Basic and acidic residues" evidence="2">
    <location>
        <begin position="300"/>
        <end position="309"/>
    </location>
</feature>
<accession>A0AAV1HPT3</accession>
<evidence type="ECO:0000313" key="4">
    <source>
        <dbReference type="EMBL" id="CAK0732726.1"/>
    </source>
</evidence>
<feature type="domain" description="Protein kinase" evidence="3">
    <location>
        <begin position="37"/>
        <end position="281"/>
    </location>
</feature>
<organism evidence="4 5">
    <name type="scientific">Coccomyxa viridis</name>
    <dbReference type="NCBI Taxonomy" id="1274662"/>
    <lineage>
        <taxon>Eukaryota</taxon>
        <taxon>Viridiplantae</taxon>
        <taxon>Chlorophyta</taxon>
        <taxon>core chlorophytes</taxon>
        <taxon>Trebouxiophyceae</taxon>
        <taxon>Trebouxiophyceae incertae sedis</taxon>
        <taxon>Coccomyxaceae</taxon>
        <taxon>Coccomyxa</taxon>
    </lineage>
</organism>
<keyword evidence="5" id="KW-1185">Reference proteome</keyword>